<dbReference type="PANTHER" id="PTHR47423:SF2">
    <property type="entry name" value="PROTEIN SQS1"/>
    <property type="match status" value="1"/>
</dbReference>
<feature type="compositionally biased region" description="Basic residues" evidence="1">
    <location>
        <begin position="239"/>
        <end position="252"/>
    </location>
</feature>
<dbReference type="PANTHER" id="PTHR47423">
    <property type="entry name" value="G-PATCH DOMAIN CONTAINING PROTEIN"/>
    <property type="match status" value="1"/>
</dbReference>
<feature type="compositionally biased region" description="Acidic residues" evidence="1">
    <location>
        <begin position="143"/>
        <end position="158"/>
    </location>
</feature>
<dbReference type="PROSITE" id="PS50174">
    <property type="entry name" value="G_PATCH"/>
    <property type="match status" value="1"/>
</dbReference>
<protein>
    <recommendedName>
        <fullName evidence="2">G-patch domain-containing protein</fullName>
    </recommendedName>
</protein>
<proteinExistence type="predicted"/>
<dbReference type="eggNOG" id="KOG2184">
    <property type="taxonomic scope" value="Eukaryota"/>
</dbReference>
<dbReference type="AlphaFoldDB" id="A0A1Y5IFS8"/>
<dbReference type="SMART" id="SM00443">
    <property type="entry name" value="G_patch"/>
    <property type="match status" value="1"/>
</dbReference>
<accession>A0A1Y5IFS8</accession>
<gene>
    <name evidence="3" type="ORF">BE221DRAFT_198223</name>
</gene>
<dbReference type="Pfam" id="PF01585">
    <property type="entry name" value="G-patch"/>
    <property type="match status" value="1"/>
</dbReference>
<name>A0A1Y5IFS8_OSTTA</name>
<dbReference type="EMBL" id="KZ155778">
    <property type="protein sequence ID" value="OUS47487.1"/>
    <property type="molecule type" value="Genomic_DNA"/>
</dbReference>
<feature type="compositionally biased region" description="Basic and acidic residues" evidence="1">
    <location>
        <begin position="304"/>
        <end position="319"/>
    </location>
</feature>
<dbReference type="GO" id="GO:0003676">
    <property type="term" value="F:nucleic acid binding"/>
    <property type="evidence" value="ECO:0007669"/>
    <property type="project" value="InterPro"/>
</dbReference>
<feature type="region of interest" description="Disordered" evidence="1">
    <location>
        <begin position="1"/>
        <end position="158"/>
    </location>
</feature>
<feature type="compositionally biased region" description="Acidic residues" evidence="1">
    <location>
        <begin position="85"/>
        <end position="104"/>
    </location>
</feature>
<organism evidence="3">
    <name type="scientific">Ostreococcus tauri</name>
    <name type="common">Marine green alga</name>
    <dbReference type="NCBI Taxonomy" id="70448"/>
    <lineage>
        <taxon>Eukaryota</taxon>
        <taxon>Viridiplantae</taxon>
        <taxon>Chlorophyta</taxon>
        <taxon>Mamiellophyceae</taxon>
        <taxon>Mamiellales</taxon>
        <taxon>Bathycoccaceae</taxon>
        <taxon>Ostreococcus</taxon>
    </lineage>
</organism>
<evidence type="ECO:0000256" key="1">
    <source>
        <dbReference type="SAM" id="MobiDB-lite"/>
    </source>
</evidence>
<reference evidence="3" key="1">
    <citation type="submission" date="2017-04" db="EMBL/GenBank/DDBJ databases">
        <title>Population genomics of picophytoplankton unveils novel chromosome hypervariability.</title>
        <authorList>
            <consortium name="DOE Joint Genome Institute"/>
            <person name="Blanc-Mathieu R."/>
            <person name="Krasovec M."/>
            <person name="Hebrard M."/>
            <person name="Yau S."/>
            <person name="Desgranges E."/>
            <person name="Martin J."/>
            <person name="Schackwitz W."/>
            <person name="Kuo A."/>
            <person name="Salin G."/>
            <person name="Donnadieu C."/>
            <person name="Desdevises Y."/>
            <person name="Sanchez-Ferandin S."/>
            <person name="Moreau H."/>
            <person name="Rivals E."/>
            <person name="Grigoriev I.V."/>
            <person name="Grimsley N."/>
            <person name="Eyre-Walker A."/>
            <person name="Piganeau G."/>
        </authorList>
    </citation>
    <scope>NUCLEOTIDE SEQUENCE [LARGE SCALE GENOMIC DNA]</scope>
    <source>
        <strain evidence="3">RCC 1115</strain>
    </source>
</reference>
<evidence type="ECO:0000259" key="2">
    <source>
        <dbReference type="PROSITE" id="PS50174"/>
    </source>
</evidence>
<feature type="region of interest" description="Disordered" evidence="1">
    <location>
        <begin position="302"/>
        <end position="324"/>
    </location>
</feature>
<feature type="domain" description="G-patch" evidence="2">
    <location>
        <begin position="341"/>
        <end position="388"/>
    </location>
</feature>
<sequence length="390" mass="42239">MRVGGVEVIVDREGEGGDGAFSSVAFDYAGGASVDAGEVEGGGEKDGTSDDGWESSEGFSSESVDEDVAMDYASNVRRSRGEVGSSDEDEDDGDDEDDEDEENSDGSFERELRAIARMNVDGMPPDPETSDEEDAHKAMFSVGDDDEKDDEEDEEDDMDKWTRVIAASIEAGVSYIGLPPVKTSRDGPSLERALSIARAHGCDLEIRGGGKRRHAIIHMRPESTKKPRFNVPGSSRSTKTAKRQLPLKKSRRPKPAMQFVFGGVSKDSDVVVNYEEEDDPRKGSKVEALLNEEPVVYPNRGARRAAEHEQREREKLERARTKKKGVVVGAGHEYGAFEKHTTGFGSRMLAKMGFQGQGSGVGREGAGIAEPLTAMTRAKRVGLGAFGAER</sequence>
<feature type="region of interest" description="Disordered" evidence="1">
    <location>
        <begin position="224"/>
        <end position="252"/>
    </location>
</feature>
<evidence type="ECO:0000313" key="3">
    <source>
        <dbReference type="EMBL" id="OUS47487.1"/>
    </source>
</evidence>
<dbReference type="Proteomes" id="UP000195557">
    <property type="component" value="Unassembled WGS sequence"/>
</dbReference>
<dbReference type="InterPro" id="IPR000467">
    <property type="entry name" value="G_patch_dom"/>
</dbReference>